<gene>
    <name evidence="1" type="ORF">F8M41_012722</name>
</gene>
<proteinExistence type="predicted"/>
<dbReference type="AlphaFoldDB" id="A0A8H3X0L4"/>
<dbReference type="EMBL" id="WTPW01002583">
    <property type="protein sequence ID" value="KAF0376090.1"/>
    <property type="molecule type" value="Genomic_DNA"/>
</dbReference>
<dbReference type="Pfam" id="PF00560">
    <property type="entry name" value="LRR_1"/>
    <property type="match status" value="1"/>
</dbReference>
<evidence type="ECO:0000313" key="1">
    <source>
        <dbReference type="EMBL" id="KAF0376090.1"/>
    </source>
</evidence>
<dbReference type="OrthoDB" id="8731593at2759"/>
<accession>A0A8H3X0L4</accession>
<reference evidence="1 2" key="1">
    <citation type="journal article" date="2019" name="Environ. Microbiol.">
        <title>At the nexus of three kingdoms: the genome of the mycorrhizal fungus Gigaspora margarita provides insights into plant, endobacterial and fungal interactions.</title>
        <authorList>
            <person name="Venice F."/>
            <person name="Ghignone S."/>
            <person name="Salvioli di Fossalunga A."/>
            <person name="Amselem J."/>
            <person name="Novero M."/>
            <person name="Xianan X."/>
            <person name="Sedzielewska Toro K."/>
            <person name="Morin E."/>
            <person name="Lipzen A."/>
            <person name="Grigoriev I.V."/>
            <person name="Henrissat B."/>
            <person name="Martin F.M."/>
            <person name="Bonfante P."/>
        </authorList>
    </citation>
    <scope>NUCLEOTIDE SEQUENCE [LARGE SCALE GENOMIC DNA]</scope>
    <source>
        <strain evidence="1 2">BEG34</strain>
    </source>
</reference>
<dbReference type="SUPFAM" id="SSF52058">
    <property type="entry name" value="L domain-like"/>
    <property type="match status" value="1"/>
</dbReference>
<dbReference type="Gene3D" id="3.80.10.10">
    <property type="entry name" value="Ribonuclease Inhibitor"/>
    <property type="match status" value="1"/>
</dbReference>
<name>A0A8H3X0L4_GIGMA</name>
<dbReference type="InterPro" id="IPR001611">
    <property type="entry name" value="Leu-rich_rpt"/>
</dbReference>
<dbReference type="InterPro" id="IPR032675">
    <property type="entry name" value="LRR_dom_sf"/>
</dbReference>
<dbReference type="Proteomes" id="UP000439903">
    <property type="component" value="Unassembled WGS sequence"/>
</dbReference>
<comment type="caution">
    <text evidence="1">The sequence shown here is derived from an EMBL/GenBank/DDBJ whole genome shotgun (WGS) entry which is preliminary data.</text>
</comment>
<organism evidence="1 2">
    <name type="scientific">Gigaspora margarita</name>
    <dbReference type="NCBI Taxonomy" id="4874"/>
    <lineage>
        <taxon>Eukaryota</taxon>
        <taxon>Fungi</taxon>
        <taxon>Fungi incertae sedis</taxon>
        <taxon>Mucoromycota</taxon>
        <taxon>Glomeromycotina</taxon>
        <taxon>Glomeromycetes</taxon>
        <taxon>Diversisporales</taxon>
        <taxon>Gigasporaceae</taxon>
        <taxon>Gigaspora</taxon>
    </lineage>
</organism>
<evidence type="ECO:0000313" key="2">
    <source>
        <dbReference type="Proteomes" id="UP000439903"/>
    </source>
</evidence>
<sequence>MVDANQYINQHYPNGKDIKELDTSKKNLTKAITLDNFNSTTRLNASFNQISTFMIKRQLPLEIMDFSHNLLTNFSILPELNSTIQKINLSHNYLSVIGPISDQLTHLDVSNNNLTNLNLSDYVHLTSLDCSKNPNLTTLILSLNSYFDPKDLSNFDCRETNLGTINTTSFTIECYNGIRSVITTLDTNNPSKQSTDNKLYIGIIIGMDLNIDILVDLKIKGYYLIGCGETSG</sequence>
<dbReference type="PROSITE" id="PS51450">
    <property type="entry name" value="LRR"/>
    <property type="match status" value="1"/>
</dbReference>
<protein>
    <submittedName>
        <fullName evidence="1">Plant intracellular ras-group-related lrr protein 9</fullName>
    </submittedName>
</protein>
<keyword evidence="2" id="KW-1185">Reference proteome</keyword>